<evidence type="ECO:0000313" key="2">
    <source>
        <dbReference type="EMBL" id="KAK1948184.1"/>
    </source>
</evidence>
<sequence>MWVASDATPESTPDEDQVLSKKRKTRSRDVNAAANMERAMLASFSPIGEPSSRRPVRLLTLKA</sequence>
<dbReference type="EMBL" id="JASMQC010000001">
    <property type="protein sequence ID" value="KAK1948184.1"/>
    <property type="molecule type" value="Genomic_DNA"/>
</dbReference>
<reference evidence="2" key="1">
    <citation type="submission" date="2023-08" db="EMBL/GenBank/DDBJ databases">
        <title>Reference Genome Resource for the Citrus Pathogen Phytophthora citrophthora.</title>
        <authorList>
            <person name="Moller H."/>
            <person name="Coetzee B."/>
            <person name="Rose L.J."/>
            <person name="Van Niekerk J.M."/>
        </authorList>
    </citation>
    <scope>NUCLEOTIDE SEQUENCE</scope>
    <source>
        <strain evidence="2">STE-U-9442</strain>
    </source>
</reference>
<comment type="caution">
    <text evidence="2">The sequence shown here is derived from an EMBL/GenBank/DDBJ whole genome shotgun (WGS) entry which is preliminary data.</text>
</comment>
<dbReference type="Proteomes" id="UP001259832">
    <property type="component" value="Unassembled WGS sequence"/>
</dbReference>
<evidence type="ECO:0000256" key="1">
    <source>
        <dbReference type="SAM" id="MobiDB-lite"/>
    </source>
</evidence>
<protein>
    <submittedName>
        <fullName evidence="2">Uncharacterized protein</fullName>
    </submittedName>
</protein>
<feature type="region of interest" description="Disordered" evidence="1">
    <location>
        <begin position="1"/>
        <end position="30"/>
    </location>
</feature>
<organism evidence="2 3">
    <name type="scientific">Phytophthora citrophthora</name>
    <dbReference type="NCBI Taxonomy" id="4793"/>
    <lineage>
        <taxon>Eukaryota</taxon>
        <taxon>Sar</taxon>
        <taxon>Stramenopiles</taxon>
        <taxon>Oomycota</taxon>
        <taxon>Peronosporomycetes</taxon>
        <taxon>Peronosporales</taxon>
        <taxon>Peronosporaceae</taxon>
        <taxon>Phytophthora</taxon>
    </lineage>
</organism>
<accession>A0AAD9H0Q1</accession>
<keyword evidence="3" id="KW-1185">Reference proteome</keyword>
<evidence type="ECO:0000313" key="3">
    <source>
        <dbReference type="Proteomes" id="UP001259832"/>
    </source>
</evidence>
<gene>
    <name evidence="2" type="ORF">P3T76_000474</name>
</gene>
<proteinExistence type="predicted"/>
<dbReference type="AlphaFoldDB" id="A0AAD9H0Q1"/>
<name>A0AAD9H0Q1_9STRA</name>